<sequence length="406" mass="45006">MRRLFRSRSASDNVSVPSMPPPYQAVEAGTSSSASDSRLVTSRSASSTVATPKTPPIVLAYVPEEASEIITDSDSDSMGYCYYRIYTPDGAVLSLNAFNPLNPYLGRIAVTSVPPPQTVASLRRRIAAAEKLPVLDHDSQQDLLNADGFTKAAGLDAKQPILLNAQIPGNAPYGTTPETAFALLLRGIEFETAAIVGRIDARVSAEANPKYLYYRLFTRMGEDTSKVQFNPKDPALGRIERNFLAPPHSVDSIKHQIARLEGKRIYAYAELYTNISARQPIENATYFLLSDDGCPGCKKDSPMVLVQPERRPKLYNRPIEVILAYTVIERDGRRHLAVGSKGVSDGVLVEEAHYCMTHWQWDCTWWGGYSLTGSRSVTQAFWCEFSLNDDSYKTYLPACNIRFLDE</sequence>
<evidence type="ECO:0000313" key="3">
    <source>
        <dbReference type="Proteomes" id="UP000623467"/>
    </source>
</evidence>
<comment type="caution">
    <text evidence="2">The sequence shown here is derived from an EMBL/GenBank/DDBJ whole genome shotgun (WGS) entry which is preliminary data.</text>
</comment>
<gene>
    <name evidence="2" type="ORF">MSAN_02206600</name>
</gene>
<dbReference type="Proteomes" id="UP000623467">
    <property type="component" value="Unassembled WGS sequence"/>
</dbReference>
<accession>A0A8H6XCZ7</accession>
<name>A0A8H6XCZ7_9AGAR</name>
<evidence type="ECO:0000256" key="1">
    <source>
        <dbReference type="SAM" id="MobiDB-lite"/>
    </source>
</evidence>
<organism evidence="2 3">
    <name type="scientific">Mycena sanguinolenta</name>
    <dbReference type="NCBI Taxonomy" id="230812"/>
    <lineage>
        <taxon>Eukaryota</taxon>
        <taxon>Fungi</taxon>
        <taxon>Dikarya</taxon>
        <taxon>Basidiomycota</taxon>
        <taxon>Agaricomycotina</taxon>
        <taxon>Agaricomycetes</taxon>
        <taxon>Agaricomycetidae</taxon>
        <taxon>Agaricales</taxon>
        <taxon>Marasmiineae</taxon>
        <taxon>Mycenaceae</taxon>
        <taxon>Mycena</taxon>
    </lineage>
</organism>
<reference evidence="2" key="1">
    <citation type="submission" date="2020-05" db="EMBL/GenBank/DDBJ databases">
        <title>Mycena genomes resolve the evolution of fungal bioluminescence.</title>
        <authorList>
            <person name="Tsai I.J."/>
        </authorList>
    </citation>
    <scope>NUCLEOTIDE SEQUENCE</scope>
    <source>
        <strain evidence="2">160909Yilan</strain>
    </source>
</reference>
<feature type="compositionally biased region" description="Low complexity" evidence="1">
    <location>
        <begin position="35"/>
        <end position="50"/>
    </location>
</feature>
<dbReference type="AlphaFoldDB" id="A0A8H6XCZ7"/>
<protein>
    <submittedName>
        <fullName evidence="2">Uncharacterized protein</fullName>
    </submittedName>
</protein>
<proteinExistence type="predicted"/>
<evidence type="ECO:0000313" key="2">
    <source>
        <dbReference type="EMBL" id="KAF7338837.1"/>
    </source>
</evidence>
<keyword evidence="3" id="KW-1185">Reference proteome</keyword>
<dbReference type="OrthoDB" id="2995174at2759"/>
<feature type="region of interest" description="Disordered" evidence="1">
    <location>
        <begin position="1"/>
        <end position="50"/>
    </location>
</feature>
<dbReference type="EMBL" id="JACAZH010000032">
    <property type="protein sequence ID" value="KAF7338837.1"/>
    <property type="molecule type" value="Genomic_DNA"/>
</dbReference>